<sequence length="164" mass="16943">MDSGAARGAILGTGIDLVHVPSFAADLARPGSTFASSVFTVGERAAANRRGLTGDALARHLAGRWAVKEAVIKAWSQALYGAPPPIPRDELQWRDIEVVADAWGRVAVALHGRVRDAVAASLGAGDAGEGTGFPTPASPPQERFHISISHDGDNAIAIAILAAH</sequence>
<dbReference type="GO" id="GO:0000287">
    <property type="term" value="F:magnesium ion binding"/>
    <property type="evidence" value="ECO:0007669"/>
    <property type="project" value="UniProtKB-UniRule"/>
</dbReference>
<dbReference type="InterPro" id="IPR004568">
    <property type="entry name" value="Ppantetheine-prot_Trfase_dom"/>
</dbReference>
<dbReference type="InterPro" id="IPR037143">
    <property type="entry name" value="4-PPantetheinyl_Trfase_dom_sf"/>
</dbReference>
<name>A0A6B8TH90_9CORY</name>
<keyword evidence="3 8" id="KW-0479">Metal-binding</keyword>
<keyword evidence="4 8" id="KW-0276">Fatty acid metabolism</keyword>
<feature type="binding site" evidence="8">
    <location>
        <position position="16"/>
    </location>
    <ligand>
        <name>Mg(2+)</name>
        <dbReference type="ChEBI" id="CHEBI:18420"/>
    </ligand>
</feature>
<dbReference type="Gene3D" id="3.90.470.20">
    <property type="entry name" value="4'-phosphopantetheinyl transferase domain"/>
    <property type="match status" value="1"/>
</dbReference>
<dbReference type="InterPro" id="IPR002582">
    <property type="entry name" value="ACPS"/>
</dbReference>
<dbReference type="EMBL" id="CP046322">
    <property type="protein sequence ID" value="QGS34994.1"/>
    <property type="molecule type" value="Genomic_DNA"/>
</dbReference>
<dbReference type="Proteomes" id="UP000426857">
    <property type="component" value="Chromosome"/>
</dbReference>
<dbReference type="KEGG" id="cxe:FOB82_08520"/>
<evidence type="ECO:0000256" key="5">
    <source>
        <dbReference type="ARBA" id="ARBA00022842"/>
    </source>
</evidence>
<dbReference type="AlphaFoldDB" id="A0A6B8TH90"/>
<keyword evidence="5 8" id="KW-0460">Magnesium</keyword>
<dbReference type="HAMAP" id="MF_00101">
    <property type="entry name" value="AcpS"/>
    <property type="match status" value="1"/>
</dbReference>
<evidence type="ECO:0000259" key="9">
    <source>
        <dbReference type="Pfam" id="PF01648"/>
    </source>
</evidence>
<comment type="subcellular location">
    <subcellularLocation>
        <location evidence="8">Cytoplasm</location>
    </subcellularLocation>
</comment>
<evidence type="ECO:0000313" key="10">
    <source>
        <dbReference type="EMBL" id="QGS34994.1"/>
    </source>
</evidence>
<comment type="similarity">
    <text evidence="8">Belongs to the P-Pant transferase superfamily. AcpS family.</text>
</comment>
<keyword evidence="2 8" id="KW-0808">Transferase</keyword>
<dbReference type="EC" id="2.7.8.7" evidence="8"/>
<comment type="cofactor">
    <cofactor evidence="8">
        <name>Mg(2+)</name>
        <dbReference type="ChEBI" id="CHEBI:18420"/>
    </cofactor>
</comment>
<comment type="function">
    <text evidence="8">Transfers the 4'-phosphopantetheine moiety from coenzyme A to a Ser of acyl-carrier-protein.</text>
</comment>
<keyword evidence="1 8" id="KW-0444">Lipid biosynthesis</keyword>
<dbReference type="NCBIfam" id="NF000831">
    <property type="entry name" value="PRK00070.3-1"/>
    <property type="match status" value="1"/>
</dbReference>
<gene>
    <name evidence="8" type="primary">acpS</name>
    <name evidence="10" type="ORF">FOB82_08520</name>
</gene>
<keyword evidence="6 8" id="KW-0443">Lipid metabolism</keyword>
<feature type="binding site" evidence="8">
    <location>
        <position position="69"/>
    </location>
    <ligand>
        <name>Mg(2+)</name>
        <dbReference type="ChEBI" id="CHEBI:18420"/>
    </ligand>
</feature>
<proteinExistence type="inferred from homology"/>
<evidence type="ECO:0000256" key="8">
    <source>
        <dbReference type="HAMAP-Rule" id="MF_00101"/>
    </source>
</evidence>
<evidence type="ECO:0000256" key="6">
    <source>
        <dbReference type="ARBA" id="ARBA00023098"/>
    </source>
</evidence>
<keyword evidence="8" id="KW-0963">Cytoplasm</keyword>
<reference evidence="10 11" key="1">
    <citation type="submission" date="2019-11" db="EMBL/GenBank/DDBJ databases">
        <title>FDA dAtabase for Regulatory Grade micrObial Sequences (FDA-ARGOS): Supporting development and validation of Infectious Disease Dx tests.</title>
        <authorList>
            <person name="Kerrigan L."/>
            <person name="Long C."/>
            <person name="Tallon L."/>
            <person name="Sadzewicz L."/>
            <person name="Vavikolanu K."/>
            <person name="Mehta A."/>
            <person name="Aluvathingal J."/>
            <person name="Nadendla S."/>
            <person name="Yan Y."/>
            <person name="Sichtig H."/>
        </authorList>
    </citation>
    <scope>NUCLEOTIDE SEQUENCE [LARGE SCALE GENOMIC DNA]</scope>
    <source>
        <strain evidence="10 11">FDAARGOS_674</strain>
    </source>
</reference>
<dbReference type="Pfam" id="PF01648">
    <property type="entry name" value="ACPS"/>
    <property type="match status" value="1"/>
</dbReference>
<keyword evidence="7 8" id="KW-0275">Fatty acid biosynthesis</keyword>
<evidence type="ECO:0000313" key="11">
    <source>
        <dbReference type="Proteomes" id="UP000426857"/>
    </source>
</evidence>
<comment type="catalytic activity">
    <reaction evidence="8">
        <text>apo-[ACP] + CoA = holo-[ACP] + adenosine 3',5'-bisphosphate + H(+)</text>
        <dbReference type="Rhea" id="RHEA:12068"/>
        <dbReference type="Rhea" id="RHEA-COMP:9685"/>
        <dbReference type="Rhea" id="RHEA-COMP:9690"/>
        <dbReference type="ChEBI" id="CHEBI:15378"/>
        <dbReference type="ChEBI" id="CHEBI:29999"/>
        <dbReference type="ChEBI" id="CHEBI:57287"/>
        <dbReference type="ChEBI" id="CHEBI:58343"/>
        <dbReference type="ChEBI" id="CHEBI:64479"/>
        <dbReference type="EC" id="2.7.8.7"/>
    </reaction>
</comment>
<protein>
    <recommendedName>
        <fullName evidence="8">Holo-[acyl-carrier-protein] synthase</fullName>
        <shortName evidence="8">Holo-ACP synthase</shortName>
        <ecNumber evidence="8">2.7.8.7</ecNumber>
    </recommendedName>
    <alternativeName>
        <fullName evidence="8">4'-phosphopantetheinyl transferase AcpS</fullName>
    </alternativeName>
</protein>
<dbReference type="GO" id="GO:0008897">
    <property type="term" value="F:holo-[acyl-carrier-protein] synthase activity"/>
    <property type="evidence" value="ECO:0007669"/>
    <property type="project" value="UniProtKB-UniRule"/>
</dbReference>
<dbReference type="InterPro" id="IPR008278">
    <property type="entry name" value="4-PPantetheinyl_Trfase_dom"/>
</dbReference>
<dbReference type="GO" id="GO:0005737">
    <property type="term" value="C:cytoplasm"/>
    <property type="evidence" value="ECO:0007669"/>
    <property type="project" value="UniProtKB-SubCell"/>
</dbReference>
<evidence type="ECO:0000256" key="3">
    <source>
        <dbReference type="ARBA" id="ARBA00022723"/>
    </source>
</evidence>
<evidence type="ECO:0000256" key="2">
    <source>
        <dbReference type="ARBA" id="ARBA00022679"/>
    </source>
</evidence>
<organism evidence="10 11">
    <name type="scientific">Corynebacterium xerosis</name>
    <dbReference type="NCBI Taxonomy" id="1725"/>
    <lineage>
        <taxon>Bacteria</taxon>
        <taxon>Bacillati</taxon>
        <taxon>Actinomycetota</taxon>
        <taxon>Actinomycetes</taxon>
        <taxon>Mycobacteriales</taxon>
        <taxon>Corynebacteriaceae</taxon>
        <taxon>Corynebacterium</taxon>
    </lineage>
</organism>
<dbReference type="SUPFAM" id="SSF56214">
    <property type="entry name" value="4'-phosphopantetheinyl transferase"/>
    <property type="match status" value="1"/>
</dbReference>
<evidence type="ECO:0000256" key="7">
    <source>
        <dbReference type="ARBA" id="ARBA00023160"/>
    </source>
</evidence>
<feature type="domain" description="4'-phosphopantetheinyl transferase" evidence="9">
    <location>
        <begin position="13"/>
        <end position="116"/>
    </location>
</feature>
<evidence type="ECO:0000256" key="1">
    <source>
        <dbReference type="ARBA" id="ARBA00022516"/>
    </source>
</evidence>
<evidence type="ECO:0000256" key="4">
    <source>
        <dbReference type="ARBA" id="ARBA00022832"/>
    </source>
</evidence>
<dbReference type="GO" id="GO:0006633">
    <property type="term" value="P:fatty acid biosynthetic process"/>
    <property type="evidence" value="ECO:0007669"/>
    <property type="project" value="UniProtKB-UniRule"/>
</dbReference>
<accession>A0A6B8TH90</accession>
<dbReference type="NCBIfam" id="TIGR00556">
    <property type="entry name" value="pantethn_trn"/>
    <property type="match status" value="1"/>
</dbReference>